<keyword evidence="1" id="KW-0812">Transmembrane</keyword>
<evidence type="ECO:0000313" key="3">
    <source>
        <dbReference type="Proteomes" id="UP001163387"/>
    </source>
</evidence>
<reference evidence="2 3" key="1">
    <citation type="journal article" date="2022" name="Front. Microbiol.">
        <title>Male-killing mechanisms vary between Spiroplasma species.</title>
        <authorList>
            <person name="Arai H."/>
            <person name="Inoue M."/>
            <person name="Kageyama D."/>
        </authorList>
    </citation>
    <scope>NUCLEOTIDE SEQUENCE [LARGE SCALE GENOMIC DNA]</scope>
    <source>
        <strain evidence="3">sHm</strain>
    </source>
</reference>
<dbReference type="RefSeq" id="WP_281749115.1">
    <property type="nucleotide sequence ID" value="NZ_AP026933.1"/>
</dbReference>
<feature type="transmembrane region" description="Helical" evidence="1">
    <location>
        <begin position="33"/>
        <end position="57"/>
    </location>
</feature>
<keyword evidence="1" id="KW-1133">Transmembrane helix</keyword>
<organism evidence="2 3">
    <name type="scientific">Spiroplasma ixodetis</name>
    <dbReference type="NCBI Taxonomy" id="2141"/>
    <lineage>
        <taxon>Bacteria</taxon>
        <taxon>Bacillati</taxon>
        <taxon>Mycoplasmatota</taxon>
        <taxon>Mollicutes</taxon>
        <taxon>Entomoplasmatales</taxon>
        <taxon>Spiroplasmataceae</taxon>
        <taxon>Spiroplasma</taxon>
    </lineage>
</organism>
<protein>
    <submittedName>
        <fullName evidence="2">Uncharacterized protein</fullName>
    </submittedName>
</protein>
<keyword evidence="3" id="KW-1185">Reference proteome</keyword>
<gene>
    <name evidence="2" type="ORF">SHM_05790</name>
</gene>
<evidence type="ECO:0000313" key="2">
    <source>
        <dbReference type="EMBL" id="BDT02933.1"/>
    </source>
</evidence>
<keyword evidence="1" id="KW-0472">Membrane</keyword>
<name>A0ABN6SWA6_9MOLU</name>
<proteinExistence type="predicted"/>
<sequence length="289" mass="33773">MAKKKDNDDWRKLNNITKYVTGKVEPVKVKKTFLTITISLIMIIGLAISTFFIALAMQSAFNIGYFKQNIPEESIVVDMNDVPIDSSNKNLRLPFFEEESKKQVFDLLIKESWWDSFFPTNITNYDFTFYKPNSNDELDKSLIQTDGVTKFDLKLKLQSSFIEFKIPVIALIKNTAKFYEKFMMFNQFEGKFSKHISGKFPNGSDYLQEQWTHGYLPTNFYYADKIDNTVVYKTIEDEINKFINDYKEEFASDTHLYSIISTIPLADIDFNDVATIEPYFELVHHPELN</sequence>
<dbReference type="Proteomes" id="UP001163387">
    <property type="component" value="Chromosome"/>
</dbReference>
<dbReference type="EMBL" id="AP026933">
    <property type="protein sequence ID" value="BDT02933.1"/>
    <property type="molecule type" value="Genomic_DNA"/>
</dbReference>
<accession>A0ABN6SWA6</accession>
<evidence type="ECO:0000256" key="1">
    <source>
        <dbReference type="SAM" id="Phobius"/>
    </source>
</evidence>